<accession>A0A6M2BRV1</accession>
<gene>
    <name evidence="3" type="ORF">G7Y85_11275</name>
</gene>
<dbReference type="NCBIfam" id="TIGR01764">
    <property type="entry name" value="excise"/>
    <property type="match status" value="1"/>
</dbReference>
<reference evidence="3 4" key="1">
    <citation type="journal article" date="2014" name="Int. J. Syst. Evol. Microbiol.">
        <title>Solimonas terrae sp. nov., isolated from soil.</title>
        <authorList>
            <person name="Kim S.J."/>
            <person name="Moon J.Y."/>
            <person name="Weon H.Y."/>
            <person name="Ahn J.H."/>
            <person name="Chen W.M."/>
            <person name="Kwon S.W."/>
        </authorList>
    </citation>
    <scope>NUCLEOTIDE SEQUENCE [LARGE SCALE GENOMIC DNA]</scope>
    <source>
        <strain evidence="3 4">KIS83-12</strain>
    </source>
</reference>
<keyword evidence="4" id="KW-1185">Reference proteome</keyword>
<dbReference type="GO" id="GO:0003677">
    <property type="term" value="F:DNA binding"/>
    <property type="evidence" value="ECO:0007669"/>
    <property type="project" value="InterPro"/>
</dbReference>
<dbReference type="AlphaFoldDB" id="A0A6M2BRV1"/>
<dbReference type="Proteomes" id="UP000472676">
    <property type="component" value="Unassembled WGS sequence"/>
</dbReference>
<name>A0A6M2BRV1_9GAMM</name>
<dbReference type="SUPFAM" id="SSF46955">
    <property type="entry name" value="Putative DNA-binding domain"/>
    <property type="match status" value="1"/>
</dbReference>
<feature type="domain" description="Helix-turn-helix" evidence="2">
    <location>
        <begin position="4"/>
        <end position="51"/>
    </location>
</feature>
<dbReference type="Pfam" id="PF12728">
    <property type="entry name" value="HTH_17"/>
    <property type="match status" value="1"/>
</dbReference>
<protein>
    <submittedName>
        <fullName evidence="3">Helix-turn-helix domain-containing protein</fullName>
    </submittedName>
</protein>
<sequence length="121" mass="12883">MNTLTLQEAASLLKLHPVTLASWASQGRIPGAKLGKRWVFVADDLLGYVRAHYSRRALQGDSSEIHECHSTSARTHRSGGSKSHAKDIVRCRKALGLPTSGKLGNTTTGDVLKCGSNTGSA</sequence>
<evidence type="ECO:0000259" key="2">
    <source>
        <dbReference type="Pfam" id="PF12728"/>
    </source>
</evidence>
<organism evidence="3 4">
    <name type="scientific">Solimonas terrae</name>
    <dbReference type="NCBI Taxonomy" id="1396819"/>
    <lineage>
        <taxon>Bacteria</taxon>
        <taxon>Pseudomonadati</taxon>
        <taxon>Pseudomonadota</taxon>
        <taxon>Gammaproteobacteria</taxon>
        <taxon>Nevskiales</taxon>
        <taxon>Nevskiaceae</taxon>
        <taxon>Solimonas</taxon>
    </lineage>
</organism>
<proteinExistence type="predicted"/>
<dbReference type="InterPro" id="IPR010093">
    <property type="entry name" value="SinI_DNA-bd"/>
</dbReference>
<dbReference type="InterPro" id="IPR009061">
    <property type="entry name" value="DNA-bd_dom_put_sf"/>
</dbReference>
<evidence type="ECO:0000256" key="1">
    <source>
        <dbReference type="SAM" id="MobiDB-lite"/>
    </source>
</evidence>
<dbReference type="InterPro" id="IPR041657">
    <property type="entry name" value="HTH_17"/>
</dbReference>
<evidence type="ECO:0000313" key="3">
    <source>
        <dbReference type="EMBL" id="NGY05352.1"/>
    </source>
</evidence>
<feature type="region of interest" description="Disordered" evidence="1">
    <location>
        <begin position="64"/>
        <end position="85"/>
    </location>
</feature>
<evidence type="ECO:0000313" key="4">
    <source>
        <dbReference type="Proteomes" id="UP000472676"/>
    </source>
</evidence>
<dbReference type="EMBL" id="JAAMOW010000005">
    <property type="protein sequence ID" value="NGY05352.1"/>
    <property type="molecule type" value="Genomic_DNA"/>
</dbReference>
<comment type="caution">
    <text evidence="3">The sequence shown here is derived from an EMBL/GenBank/DDBJ whole genome shotgun (WGS) entry which is preliminary data.</text>
</comment>